<gene>
    <name evidence="1" type="ORF">AB675_470</name>
</gene>
<dbReference type="GeneID" id="28736737"/>
<evidence type="ECO:0000313" key="1">
    <source>
        <dbReference type="EMBL" id="KPI45581.1"/>
    </source>
</evidence>
<dbReference type="Pfam" id="PF11951">
    <property type="entry name" value="Fungal_trans_2"/>
    <property type="match status" value="1"/>
</dbReference>
<dbReference type="Proteomes" id="UP000038010">
    <property type="component" value="Unassembled WGS sequence"/>
</dbReference>
<proteinExistence type="predicted"/>
<evidence type="ECO:0008006" key="3">
    <source>
        <dbReference type="Google" id="ProtNLM"/>
    </source>
</evidence>
<dbReference type="EMBL" id="LFJN01000001">
    <property type="protein sequence ID" value="KPI45581.1"/>
    <property type="molecule type" value="Genomic_DNA"/>
</dbReference>
<dbReference type="RefSeq" id="XP_018005544.1">
    <property type="nucleotide sequence ID" value="XM_018144869.1"/>
</dbReference>
<protein>
    <recommendedName>
        <fullName evidence="3">Transcription factor domain-containing protein</fullName>
    </recommendedName>
</protein>
<keyword evidence="2" id="KW-1185">Reference proteome</keyword>
<dbReference type="OrthoDB" id="2991872at2759"/>
<sequence>MVYFGPSKGCQLCRKRRVKKHREWEIAVLNFNDDESRGITFNDDASRGLTLNDKADRFLVDYWDYGSIYPSFQQQSVDSDFESLSYFFTNCLSPPREVHTHLFVESCFPLYASSPPDSPLRHATLAVATVCLEFKRTWRPHTVAAQRHWAKAVSTTRNAILNPVLARSDEILAAIFMLDFYEGLVRRYVKLNSNAEIHQRAAMAVVSARGLPDPTSESSQRLFSALRTKHVMLHFQTGRRVADFHEMLFDAHRWPISRLDSVIADMANLSADIREYGFGDSKYGGTYHQRCVEIIAQLRAWRQSIPRSWEACAIDQHQLHPTITAAGIYEGLCDVYSTHTVAQMMNFWRVLSLTALRLLSQLGPASQAPSITTEIQVIVDEICASVPFHLGNRMTYHTENTSLHYPIVPPWLAFQTAYVDAAGQPTTPTATDHIRNAIFKGAWLILTPLCTLMDFSRPPVGHGASLLPPIKLRAGQLEWIEAQCRRAHLVTAVPWPYGSAPLVSIVGSLSTTPTWGSVVVAPTSAQESTSDGYEGSDGEE</sequence>
<evidence type="ECO:0000313" key="2">
    <source>
        <dbReference type="Proteomes" id="UP000038010"/>
    </source>
</evidence>
<dbReference type="PANTHER" id="PTHR38791">
    <property type="entry name" value="ZN(II)2CYS6 TRANSCRIPTION FACTOR (EUROFUNG)-RELATED-RELATED"/>
    <property type="match status" value="1"/>
</dbReference>
<accession>A0A0N0NRX0</accession>
<organism evidence="1 2">
    <name type="scientific">Cyphellophora attinorum</name>
    <dbReference type="NCBI Taxonomy" id="1664694"/>
    <lineage>
        <taxon>Eukaryota</taxon>
        <taxon>Fungi</taxon>
        <taxon>Dikarya</taxon>
        <taxon>Ascomycota</taxon>
        <taxon>Pezizomycotina</taxon>
        <taxon>Eurotiomycetes</taxon>
        <taxon>Chaetothyriomycetidae</taxon>
        <taxon>Chaetothyriales</taxon>
        <taxon>Cyphellophoraceae</taxon>
        <taxon>Cyphellophora</taxon>
    </lineage>
</organism>
<dbReference type="VEuPathDB" id="FungiDB:AB675_470"/>
<dbReference type="InterPro" id="IPR053175">
    <property type="entry name" value="DHMBA_Reg_Transcription_Factor"/>
</dbReference>
<name>A0A0N0NRX0_9EURO</name>
<comment type="caution">
    <text evidence="1">The sequence shown here is derived from an EMBL/GenBank/DDBJ whole genome shotgun (WGS) entry which is preliminary data.</text>
</comment>
<dbReference type="AlphaFoldDB" id="A0A0N0NRX0"/>
<reference evidence="1 2" key="1">
    <citation type="submission" date="2015-06" db="EMBL/GenBank/DDBJ databases">
        <title>Draft genome of the ant-associated black yeast Phialophora attae CBS 131958.</title>
        <authorList>
            <person name="Moreno L.F."/>
            <person name="Stielow B.J."/>
            <person name="de Hoog S."/>
            <person name="Vicente V.A."/>
            <person name="Weiss V.A."/>
            <person name="de Vries M."/>
            <person name="Cruz L.M."/>
            <person name="Souza E.M."/>
        </authorList>
    </citation>
    <scope>NUCLEOTIDE SEQUENCE [LARGE SCALE GENOMIC DNA]</scope>
    <source>
        <strain evidence="1 2">CBS 131958</strain>
    </source>
</reference>
<dbReference type="InterPro" id="IPR021858">
    <property type="entry name" value="Fun_TF"/>
</dbReference>